<dbReference type="EMBL" id="JASBCP010000003">
    <property type="protein sequence ID" value="MDI3048040.1"/>
    <property type="molecule type" value="Genomic_DNA"/>
</dbReference>
<dbReference type="AlphaFoldDB" id="A0AAP4ENJ6"/>
<evidence type="ECO:0000256" key="9">
    <source>
        <dbReference type="ARBA" id="ARBA00022840"/>
    </source>
</evidence>
<evidence type="ECO:0000256" key="10">
    <source>
        <dbReference type="ARBA" id="ARBA00029774"/>
    </source>
</evidence>
<keyword evidence="4" id="KW-0963">Cytoplasm</keyword>
<comment type="catalytic activity">
    <reaction evidence="11">
        <text>L-threonine + hydrogencarbonate + ATP = L-threonylcarbamoyladenylate + diphosphate + H2O</text>
        <dbReference type="Rhea" id="RHEA:36407"/>
        <dbReference type="ChEBI" id="CHEBI:15377"/>
        <dbReference type="ChEBI" id="CHEBI:17544"/>
        <dbReference type="ChEBI" id="CHEBI:30616"/>
        <dbReference type="ChEBI" id="CHEBI:33019"/>
        <dbReference type="ChEBI" id="CHEBI:57926"/>
        <dbReference type="ChEBI" id="CHEBI:73682"/>
        <dbReference type="EC" id="2.7.7.87"/>
    </reaction>
</comment>
<evidence type="ECO:0000256" key="2">
    <source>
        <dbReference type="ARBA" id="ARBA00007663"/>
    </source>
</evidence>
<dbReference type="EC" id="2.7.7.87" evidence="3"/>
<accession>A0AAP4ENJ6</accession>
<dbReference type="Gene3D" id="3.90.870.10">
    <property type="entry name" value="DHBP synthase"/>
    <property type="match status" value="1"/>
</dbReference>
<dbReference type="GO" id="GO:0000049">
    <property type="term" value="F:tRNA binding"/>
    <property type="evidence" value="ECO:0007669"/>
    <property type="project" value="TreeGrafter"/>
</dbReference>
<feature type="domain" description="YrdC-like" evidence="12">
    <location>
        <begin position="1"/>
        <end position="161"/>
    </location>
</feature>
<name>A0AAP4ENJ6_9BACT</name>
<dbReference type="PROSITE" id="PS51163">
    <property type="entry name" value="YRDC"/>
    <property type="match status" value="1"/>
</dbReference>
<dbReference type="Proteomes" id="UP001233782">
    <property type="component" value="Unassembled WGS sequence"/>
</dbReference>
<evidence type="ECO:0000256" key="1">
    <source>
        <dbReference type="ARBA" id="ARBA00004496"/>
    </source>
</evidence>
<protein>
    <recommendedName>
        <fullName evidence="10">L-threonylcarbamoyladenylate synthase</fullName>
        <ecNumber evidence="3">2.7.7.87</ecNumber>
    </recommendedName>
    <alternativeName>
        <fullName evidence="10">L-threonylcarbamoyladenylate synthase</fullName>
    </alternativeName>
</protein>
<dbReference type="SUPFAM" id="SSF55821">
    <property type="entry name" value="YrdC/RibB"/>
    <property type="match status" value="1"/>
</dbReference>
<reference evidence="13" key="1">
    <citation type="submission" date="2023-04" db="EMBL/GenBank/DDBJ databases">
        <title>Genomes of recent Mycoplasma hyosynoviae isolates 2023.</title>
        <authorList>
            <person name="Spergser J."/>
        </authorList>
    </citation>
    <scope>NUCLEOTIDE SEQUENCE</scope>
    <source>
        <strain evidence="13">SN1J23N</strain>
    </source>
</reference>
<dbReference type="InterPro" id="IPR006070">
    <property type="entry name" value="Sua5-like_dom"/>
</dbReference>
<comment type="similarity">
    <text evidence="2">Belongs to the SUA5 family.</text>
</comment>
<dbReference type="Pfam" id="PF01300">
    <property type="entry name" value="Sua5_yciO_yrdC"/>
    <property type="match status" value="1"/>
</dbReference>
<evidence type="ECO:0000256" key="3">
    <source>
        <dbReference type="ARBA" id="ARBA00012584"/>
    </source>
</evidence>
<evidence type="ECO:0000256" key="7">
    <source>
        <dbReference type="ARBA" id="ARBA00022695"/>
    </source>
</evidence>
<comment type="caution">
    <text evidence="13">The sequence shown here is derived from an EMBL/GenBank/DDBJ whole genome shotgun (WGS) entry which is preliminary data.</text>
</comment>
<sequence>MNFFMKTKNKYNNLIITTTDTVLGIGGKVNDEVKNNIYELKERDRSKKLIILVSSIKQAREFKEWNQEAEKLANKYWPGATTLIVNDQGFRMPNQKKLLEFLKENGPHYMTSCNLSNQPVCKTLEEAKILFPEIKNIYNFGSPTQKPSQIIRVEDGKILRN</sequence>
<evidence type="ECO:0000256" key="4">
    <source>
        <dbReference type="ARBA" id="ARBA00022490"/>
    </source>
</evidence>
<dbReference type="GO" id="GO:0006450">
    <property type="term" value="P:regulation of translational fidelity"/>
    <property type="evidence" value="ECO:0007669"/>
    <property type="project" value="TreeGrafter"/>
</dbReference>
<evidence type="ECO:0000313" key="14">
    <source>
        <dbReference type="Proteomes" id="UP001233782"/>
    </source>
</evidence>
<evidence type="ECO:0000313" key="13">
    <source>
        <dbReference type="EMBL" id="MDI3048040.1"/>
    </source>
</evidence>
<organism evidence="13 14">
    <name type="scientific">Metamycoplasma hyosynoviae</name>
    <dbReference type="NCBI Taxonomy" id="29559"/>
    <lineage>
        <taxon>Bacteria</taxon>
        <taxon>Bacillati</taxon>
        <taxon>Mycoplasmatota</taxon>
        <taxon>Mycoplasmoidales</taxon>
        <taxon>Metamycoplasmataceae</taxon>
        <taxon>Metamycoplasma</taxon>
    </lineage>
</organism>
<keyword evidence="9" id="KW-0067">ATP-binding</keyword>
<dbReference type="GO" id="GO:0005524">
    <property type="term" value="F:ATP binding"/>
    <property type="evidence" value="ECO:0007669"/>
    <property type="project" value="UniProtKB-KW"/>
</dbReference>
<keyword evidence="6" id="KW-0819">tRNA processing</keyword>
<dbReference type="PANTHER" id="PTHR17490:SF16">
    <property type="entry name" value="THREONYLCARBAMOYL-AMP SYNTHASE"/>
    <property type="match status" value="1"/>
</dbReference>
<dbReference type="PANTHER" id="PTHR17490">
    <property type="entry name" value="SUA5"/>
    <property type="match status" value="1"/>
</dbReference>
<evidence type="ECO:0000256" key="11">
    <source>
        <dbReference type="ARBA" id="ARBA00048366"/>
    </source>
</evidence>
<dbReference type="RefSeq" id="WP_282208608.1">
    <property type="nucleotide sequence ID" value="NZ_JASBCP010000003.1"/>
</dbReference>
<dbReference type="GO" id="GO:0005737">
    <property type="term" value="C:cytoplasm"/>
    <property type="evidence" value="ECO:0007669"/>
    <property type="project" value="UniProtKB-SubCell"/>
</dbReference>
<comment type="subcellular location">
    <subcellularLocation>
        <location evidence="1">Cytoplasm</location>
    </subcellularLocation>
</comment>
<gene>
    <name evidence="13" type="ORF">QJ129_02085</name>
</gene>
<dbReference type="GO" id="GO:0003725">
    <property type="term" value="F:double-stranded RNA binding"/>
    <property type="evidence" value="ECO:0007669"/>
    <property type="project" value="InterPro"/>
</dbReference>
<dbReference type="InterPro" id="IPR017945">
    <property type="entry name" value="DHBP_synth_RibB-like_a/b_dom"/>
</dbReference>
<dbReference type="GO" id="GO:0061710">
    <property type="term" value="F:L-threonylcarbamoyladenylate synthase"/>
    <property type="evidence" value="ECO:0007669"/>
    <property type="project" value="UniProtKB-EC"/>
</dbReference>
<keyword evidence="5 13" id="KW-0808">Transferase</keyword>
<proteinExistence type="inferred from homology"/>
<dbReference type="GO" id="GO:0008033">
    <property type="term" value="P:tRNA processing"/>
    <property type="evidence" value="ECO:0007669"/>
    <property type="project" value="UniProtKB-KW"/>
</dbReference>
<evidence type="ECO:0000256" key="6">
    <source>
        <dbReference type="ARBA" id="ARBA00022694"/>
    </source>
</evidence>
<evidence type="ECO:0000259" key="12">
    <source>
        <dbReference type="PROSITE" id="PS51163"/>
    </source>
</evidence>
<keyword evidence="7 13" id="KW-0548">Nucleotidyltransferase</keyword>
<dbReference type="InterPro" id="IPR050156">
    <property type="entry name" value="TC-AMP_synthase_SUA5"/>
</dbReference>
<evidence type="ECO:0000256" key="5">
    <source>
        <dbReference type="ARBA" id="ARBA00022679"/>
    </source>
</evidence>
<evidence type="ECO:0000256" key="8">
    <source>
        <dbReference type="ARBA" id="ARBA00022741"/>
    </source>
</evidence>
<keyword evidence="8" id="KW-0547">Nucleotide-binding</keyword>